<keyword evidence="2" id="KW-1185">Reference proteome</keyword>
<evidence type="ECO:0000313" key="2">
    <source>
        <dbReference type="Proteomes" id="UP000053105"/>
    </source>
</evidence>
<name>A0A0M8ZUJ0_9HYME</name>
<accession>A0A0M8ZUJ0</accession>
<gene>
    <name evidence="1" type="ORF">WN51_03481</name>
</gene>
<dbReference type="EMBL" id="KQ435844">
    <property type="protein sequence ID" value="KOX71247.1"/>
    <property type="molecule type" value="Genomic_DNA"/>
</dbReference>
<proteinExistence type="predicted"/>
<dbReference type="Proteomes" id="UP000053105">
    <property type="component" value="Unassembled WGS sequence"/>
</dbReference>
<reference evidence="1 2" key="1">
    <citation type="submission" date="2015-07" db="EMBL/GenBank/DDBJ databases">
        <title>The genome of Melipona quadrifasciata.</title>
        <authorList>
            <person name="Pan H."/>
            <person name="Kapheim K."/>
        </authorList>
    </citation>
    <scope>NUCLEOTIDE SEQUENCE [LARGE SCALE GENOMIC DNA]</scope>
    <source>
        <strain evidence="1">0111107301</strain>
        <tissue evidence="1">Whole body</tissue>
    </source>
</reference>
<protein>
    <submittedName>
        <fullName evidence="1">Uncharacterized protein</fullName>
    </submittedName>
</protein>
<sequence>MFVSLKNKNLEKISTLISLTFATNDGRLSCCCCCESKYSLLRCKLKKKPHPLVYFERSNSEDVPQSCVSIDCTILGLIRLSHDSNVNCNY</sequence>
<evidence type="ECO:0000313" key="1">
    <source>
        <dbReference type="EMBL" id="KOX71247.1"/>
    </source>
</evidence>
<dbReference type="AlphaFoldDB" id="A0A0M8ZUJ0"/>
<organism evidence="1 2">
    <name type="scientific">Melipona quadrifasciata</name>
    <dbReference type="NCBI Taxonomy" id="166423"/>
    <lineage>
        <taxon>Eukaryota</taxon>
        <taxon>Metazoa</taxon>
        <taxon>Ecdysozoa</taxon>
        <taxon>Arthropoda</taxon>
        <taxon>Hexapoda</taxon>
        <taxon>Insecta</taxon>
        <taxon>Pterygota</taxon>
        <taxon>Neoptera</taxon>
        <taxon>Endopterygota</taxon>
        <taxon>Hymenoptera</taxon>
        <taxon>Apocrita</taxon>
        <taxon>Aculeata</taxon>
        <taxon>Apoidea</taxon>
        <taxon>Anthophila</taxon>
        <taxon>Apidae</taxon>
        <taxon>Melipona</taxon>
    </lineage>
</organism>